<dbReference type="SUPFAM" id="SSF109854">
    <property type="entry name" value="DinB/YfiT-like putative metalloenzymes"/>
    <property type="match status" value="1"/>
</dbReference>
<name>A0A1H8X022_9PSEU</name>
<keyword evidence="3" id="KW-1185">Reference proteome</keyword>
<dbReference type="InterPro" id="IPR024344">
    <property type="entry name" value="MDMPI_metal-binding"/>
</dbReference>
<evidence type="ECO:0000313" key="3">
    <source>
        <dbReference type="Proteomes" id="UP000198582"/>
    </source>
</evidence>
<gene>
    <name evidence="2" type="ORF">SAMN04489732_106119</name>
</gene>
<evidence type="ECO:0000313" key="2">
    <source>
        <dbReference type="EMBL" id="SEP33305.1"/>
    </source>
</evidence>
<dbReference type="GO" id="GO:0005886">
    <property type="term" value="C:plasma membrane"/>
    <property type="evidence" value="ECO:0007669"/>
    <property type="project" value="TreeGrafter"/>
</dbReference>
<dbReference type="Proteomes" id="UP000198582">
    <property type="component" value="Unassembled WGS sequence"/>
</dbReference>
<dbReference type="STRING" id="394193.SAMN04489732_106119"/>
<dbReference type="EMBL" id="FOEF01000006">
    <property type="protein sequence ID" value="SEP33305.1"/>
    <property type="molecule type" value="Genomic_DNA"/>
</dbReference>
<proteinExistence type="predicted"/>
<dbReference type="InterPro" id="IPR017517">
    <property type="entry name" value="Maleyloyr_isom"/>
</dbReference>
<accession>A0A1H8X022</accession>
<dbReference type="NCBIfam" id="TIGR03083">
    <property type="entry name" value="maleylpyruvate isomerase family mycothiol-dependent enzyme"/>
    <property type="match status" value="1"/>
</dbReference>
<evidence type="ECO:0000259" key="1">
    <source>
        <dbReference type="Pfam" id="PF11716"/>
    </source>
</evidence>
<dbReference type="GO" id="GO:0046872">
    <property type="term" value="F:metal ion binding"/>
    <property type="evidence" value="ECO:0007669"/>
    <property type="project" value="InterPro"/>
</dbReference>
<dbReference type="AlphaFoldDB" id="A0A1H8X022"/>
<feature type="domain" description="Mycothiol-dependent maleylpyruvate isomerase metal-binding" evidence="1">
    <location>
        <begin position="34"/>
        <end position="146"/>
    </location>
</feature>
<dbReference type="InterPro" id="IPR034660">
    <property type="entry name" value="DinB/YfiT-like"/>
</dbReference>
<dbReference type="PANTHER" id="PTHR40758">
    <property type="entry name" value="CONSERVED PROTEIN"/>
    <property type="match status" value="1"/>
</dbReference>
<protein>
    <submittedName>
        <fullName evidence="2">TIGR03083 family protein</fullName>
    </submittedName>
</protein>
<dbReference type="Pfam" id="PF11716">
    <property type="entry name" value="MDMPI_N"/>
    <property type="match status" value="1"/>
</dbReference>
<organism evidence="2 3">
    <name type="scientific">Amycolatopsis saalfeldensis</name>
    <dbReference type="NCBI Taxonomy" id="394193"/>
    <lineage>
        <taxon>Bacteria</taxon>
        <taxon>Bacillati</taxon>
        <taxon>Actinomycetota</taxon>
        <taxon>Actinomycetes</taxon>
        <taxon>Pseudonocardiales</taxon>
        <taxon>Pseudonocardiaceae</taxon>
        <taxon>Amycolatopsis</taxon>
    </lineage>
</organism>
<dbReference type="PANTHER" id="PTHR40758:SF1">
    <property type="entry name" value="CONSERVED PROTEIN"/>
    <property type="match status" value="1"/>
</dbReference>
<sequence>MSCTESLSPAKPMSRELGPVDHGRLLEALGIEARVLGEVAHAASPDSPVPTAPGWTLSELLRHVGSIYRLALGWMEEGRRPTHWQRGPLPGEPVAGYFDAGREALLAELAAHDPAARASTWWPADPTYGFWIRRMLHETLIHRFDAERAADVEHATVPEDLAADGVDEVLTLYFDQKLATMGLAGTRHGTVGIRTGGHSWIARAGPDETTAWRCSVEEAAAADELVEAEASRVYLWLWGRAAPTAVTVTGGHDLAAQVWALLRLATR</sequence>
<reference evidence="2 3" key="1">
    <citation type="submission" date="2016-10" db="EMBL/GenBank/DDBJ databases">
        <authorList>
            <person name="de Groot N.N."/>
        </authorList>
    </citation>
    <scope>NUCLEOTIDE SEQUENCE [LARGE SCALE GENOMIC DNA]</scope>
    <source>
        <strain evidence="2 3">DSM 44993</strain>
    </source>
</reference>